<dbReference type="Proteomes" id="UP001164743">
    <property type="component" value="Chromosome 8A"/>
</dbReference>
<name>A0ABY7CT58_9BASI</name>
<evidence type="ECO:0000256" key="1">
    <source>
        <dbReference type="SAM" id="MobiDB-lite"/>
    </source>
</evidence>
<sequence>MQIKSPSPELDPPPITALPADLLRLAKAATDHSARSTGPPPAADAAAQPTTIQGSGQRQCTAVLPRSNAAPDAGHKPTSPPPPPDSTAGDTRPAAPTACCASEAAISAAPDSVTAAVLPAFSS</sequence>
<proteinExistence type="predicted"/>
<accession>A0ABY7CT58</accession>
<feature type="compositionally biased region" description="Polar residues" evidence="1">
    <location>
        <begin position="50"/>
        <end position="60"/>
    </location>
</feature>
<dbReference type="EMBL" id="CP110428">
    <property type="protein sequence ID" value="WAQ87311.1"/>
    <property type="molecule type" value="Genomic_DNA"/>
</dbReference>
<gene>
    <name evidence="2" type="ORF">PtA15_8A215</name>
</gene>
<evidence type="ECO:0000313" key="2">
    <source>
        <dbReference type="EMBL" id="WAQ87311.1"/>
    </source>
</evidence>
<keyword evidence="3" id="KW-1185">Reference proteome</keyword>
<organism evidence="2 3">
    <name type="scientific">Puccinia triticina</name>
    <dbReference type="NCBI Taxonomy" id="208348"/>
    <lineage>
        <taxon>Eukaryota</taxon>
        <taxon>Fungi</taxon>
        <taxon>Dikarya</taxon>
        <taxon>Basidiomycota</taxon>
        <taxon>Pucciniomycotina</taxon>
        <taxon>Pucciniomycetes</taxon>
        <taxon>Pucciniales</taxon>
        <taxon>Pucciniaceae</taxon>
        <taxon>Puccinia</taxon>
    </lineage>
</organism>
<protein>
    <submittedName>
        <fullName evidence="2">Uncharacterized protein</fullName>
    </submittedName>
</protein>
<feature type="region of interest" description="Disordered" evidence="1">
    <location>
        <begin position="26"/>
        <end position="97"/>
    </location>
</feature>
<dbReference type="RefSeq" id="XP_053022866.1">
    <property type="nucleotide sequence ID" value="XM_053171621.1"/>
</dbReference>
<reference evidence="2" key="1">
    <citation type="submission" date="2022-10" db="EMBL/GenBank/DDBJ databases">
        <title>Puccinia triticina Genome sequencing and assembly.</title>
        <authorList>
            <person name="Li C."/>
        </authorList>
    </citation>
    <scope>NUCLEOTIDE SEQUENCE</scope>
    <source>
        <strain evidence="2">Pt15</strain>
    </source>
</reference>
<evidence type="ECO:0000313" key="3">
    <source>
        <dbReference type="Proteomes" id="UP001164743"/>
    </source>
</evidence>
<dbReference type="GeneID" id="77812516"/>